<dbReference type="InterPro" id="IPR003594">
    <property type="entry name" value="HATPase_dom"/>
</dbReference>
<gene>
    <name evidence="6" type="primary">narX_3</name>
    <name evidence="6" type="ORF">NCTC12967_02060</name>
</gene>
<dbReference type="Pfam" id="PF04024">
    <property type="entry name" value="PspC"/>
    <property type="match status" value="1"/>
</dbReference>
<dbReference type="InterPro" id="IPR036890">
    <property type="entry name" value="HATPase_C_sf"/>
</dbReference>
<accession>A0A3S4U158</accession>
<dbReference type="InterPro" id="IPR050482">
    <property type="entry name" value="Sensor_HK_TwoCompSys"/>
</dbReference>
<keyword evidence="4" id="KW-1133">Transmembrane helix</keyword>
<dbReference type="InterPro" id="IPR007168">
    <property type="entry name" value="Phageshock_PspC_N"/>
</dbReference>
<dbReference type="CDD" id="cd16917">
    <property type="entry name" value="HATPase_UhpB-NarQ-NarX-like"/>
    <property type="match status" value="1"/>
</dbReference>
<sequence>MTSEPSTTNDPPQLQRDLSQKTIAGVASGIAAHLRLPVVWFRTAFVLLAFFNGLGMFLYGVLWALVPAGEREEAPGLAGATRASMRPQQVGRRIDTGMLFSAGALIAGVLWGMIPGDDTDAGRGMSLFWPLLLAGVGVVLIWFQADGGGLRTRSPGKRPGSRARTIASVARLVGGLILVGFGTSWLLASQFGWKGLQTVVAAAVALLAGVAVVMAPWLLRLWSRVRTADRERLRAEARADMAAHLHDSVLQTLALIQRQADDPVLVASLARRQERELRTWLYGEETRAQTLKGALEQMRIDVEERFPIAVEVICVSDMDLDEASTALVQAAGEAVTNAAKHSGASRVDVFAEVEPEQVEVFVRDRGCGFDEAEIRPDRRGVKESIKARMERYGGTARIRTAPGEGTEVRLELSR</sequence>
<dbReference type="GO" id="GO:0000160">
    <property type="term" value="P:phosphorelay signal transduction system"/>
    <property type="evidence" value="ECO:0007669"/>
    <property type="project" value="UniProtKB-KW"/>
</dbReference>
<evidence type="ECO:0000256" key="3">
    <source>
        <dbReference type="ARBA" id="ARBA00023012"/>
    </source>
</evidence>
<protein>
    <submittedName>
        <fullName evidence="6">Nitrate/nitrite sensor protein narX</fullName>
        <ecNumber evidence="6">2.7.13.3</ecNumber>
    </submittedName>
</protein>
<proteinExistence type="predicted"/>
<feature type="transmembrane region" description="Helical" evidence="4">
    <location>
        <begin position="199"/>
        <end position="222"/>
    </location>
</feature>
<feature type="domain" description="Histidine kinase/HSP90-like ATPase" evidence="5">
    <location>
        <begin position="322"/>
        <end position="414"/>
    </location>
</feature>
<keyword evidence="4" id="KW-0812">Transmembrane</keyword>
<keyword evidence="4" id="KW-0472">Membrane</keyword>
<dbReference type="RefSeq" id="WP_061788289.1">
    <property type="nucleotide sequence ID" value="NZ_LR134406.1"/>
</dbReference>
<feature type="transmembrane region" description="Helical" evidence="4">
    <location>
        <begin position="166"/>
        <end position="187"/>
    </location>
</feature>
<feature type="transmembrane region" description="Helical" evidence="4">
    <location>
        <begin position="94"/>
        <end position="114"/>
    </location>
</feature>
<evidence type="ECO:0000259" key="5">
    <source>
        <dbReference type="SMART" id="SM00387"/>
    </source>
</evidence>
<feature type="transmembrane region" description="Helical" evidence="4">
    <location>
        <begin position="126"/>
        <end position="145"/>
    </location>
</feature>
<evidence type="ECO:0000256" key="1">
    <source>
        <dbReference type="ARBA" id="ARBA00022679"/>
    </source>
</evidence>
<evidence type="ECO:0000256" key="2">
    <source>
        <dbReference type="ARBA" id="ARBA00022777"/>
    </source>
</evidence>
<dbReference type="SMART" id="SM00387">
    <property type="entry name" value="HATPase_c"/>
    <property type="match status" value="1"/>
</dbReference>
<keyword evidence="7" id="KW-1185">Reference proteome</keyword>
<feature type="transmembrane region" description="Helical" evidence="4">
    <location>
        <begin position="44"/>
        <end position="66"/>
    </location>
</feature>
<name>A0A3S4U158_9ACTN</name>
<dbReference type="PANTHER" id="PTHR24421">
    <property type="entry name" value="NITRATE/NITRITE SENSOR PROTEIN NARX-RELATED"/>
    <property type="match status" value="1"/>
</dbReference>
<reference evidence="6 7" key="1">
    <citation type="submission" date="2018-12" db="EMBL/GenBank/DDBJ databases">
        <authorList>
            <consortium name="Pathogen Informatics"/>
        </authorList>
    </citation>
    <scope>NUCLEOTIDE SEQUENCE [LARGE SCALE GENOMIC DNA]</scope>
    <source>
        <strain evidence="6 7">NCTC12967</strain>
    </source>
</reference>
<dbReference type="EC" id="2.7.13.3" evidence="6"/>
<dbReference type="Proteomes" id="UP000273044">
    <property type="component" value="Chromosome"/>
</dbReference>
<keyword evidence="1 6" id="KW-0808">Transferase</keyword>
<organism evidence="6 7">
    <name type="scientific">Arachnia propionica</name>
    <dbReference type="NCBI Taxonomy" id="1750"/>
    <lineage>
        <taxon>Bacteria</taxon>
        <taxon>Bacillati</taxon>
        <taxon>Actinomycetota</taxon>
        <taxon>Actinomycetes</taxon>
        <taxon>Propionibacteriales</taxon>
        <taxon>Propionibacteriaceae</taxon>
        <taxon>Arachnia</taxon>
    </lineage>
</organism>
<dbReference type="PANTHER" id="PTHR24421:SF61">
    <property type="entry name" value="OXYGEN SENSOR HISTIDINE KINASE NREB"/>
    <property type="match status" value="1"/>
</dbReference>
<dbReference type="EMBL" id="LR134406">
    <property type="protein sequence ID" value="VEH70754.1"/>
    <property type="molecule type" value="Genomic_DNA"/>
</dbReference>
<dbReference type="Gene3D" id="3.30.565.10">
    <property type="entry name" value="Histidine kinase-like ATPase, C-terminal domain"/>
    <property type="match status" value="1"/>
</dbReference>
<evidence type="ECO:0000313" key="7">
    <source>
        <dbReference type="Proteomes" id="UP000273044"/>
    </source>
</evidence>
<dbReference type="GO" id="GO:0004673">
    <property type="term" value="F:protein histidine kinase activity"/>
    <property type="evidence" value="ECO:0007669"/>
    <property type="project" value="UniProtKB-EC"/>
</dbReference>
<evidence type="ECO:0000256" key="4">
    <source>
        <dbReference type="SAM" id="Phobius"/>
    </source>
</evidence>
<keyword evidence="3" id="KW-0902">Two-component regulatory system</keyword>
<dbReference type="Pfam" id="PF02518">
    <property type="entry name" value="HATPase_c"/>
    <property type="match status" value="1"/>
</dbReference>
<dbReference type="AlphaFoldDB" id="A0A3S4U158"/>
<keyword evidence="2" id="KW-0418">Kinase</keyword>
<dbReference type="SUPFAM" id="SSF55874">
    <property type="entry name" value="ATPase domain of HSP90 chaperone/DNA topoisomerase II/histidine kinase"/>
    <property type="match status" value="1"/>
</dbReference>
<dbReference type="GeneID" id="64407512"/>
<evidence type="ECO:0000313" key="6">
    <source>
        <dbReference type="EMBL" id="VEH70754.1"/>
    </source>
</evidence>